<dbReference type="Gene3D" id="2.70.70.10">
    <property type="entry name" value="Glucose Permease (Domain IIA)"/>
    <property type="match status" value="1"/>
</dbReference>
<feature type="domain" description="M23ase beta-sheet core" evidence="1">
    <location>
        <begin position="141"/>
        <end position="238"/>
    </location>
</feature>
<dbReference type="OrthoDB" id="9815245at2"/>
<evidence type="ECO:0000259" key="1">
    <source>
        <dbReference type="Pfam" id="PF01551"/>
    </source>
</evidence>
<protein>
    <submittedName>
        <fullName evidence="2">Glycyl-glycine endopeptidase ALE-1</fullName>
        <ecNumber evidence="2">3.4.24.75</ecNumber>
    </submittedName>
</protein>
<dbReference type="EC" id="3.4.24.75" evidence="2"/>
<dbReference type="RefSeq" id="WP_150588870.1">
    <property type="nucleotide sequence ID" value="NZ_CABPSH010000003.1"/>
</dbReference>
<proteinExistence type="predicted"/>
<organism evidence="2 3">
    <name type="scientific">Pandoraea eparura</name>
    <dbReference type="NCBI Taxonomy" id="2508291"/>
    <lineage>
        <taxon>Bacteria</taxon>
        <taxon>Pseudomonadati</taxon>
        <taxon>Pseudomonadota</taxon>
        <taxon>Betaproteobacteria</taxon>
        <taxon>Burkholderiales</taxon>
        <taxon>Burkholderiaceae</taxon>
        <taxon>Pandoraea</taxon>
    </lineage>
</organism>
<evidence type="ECO:0000313" key="3">
    <source>
        <dbReference type="Proteomes" id="UP000400981"/>
    </source>
</evidence>
<name>A0A5E4TW78_9BURK</name>
<dbReference type="InterPro" id="IPR016047">
    <property type="entry name" value="M23ase_b-sheet_dom"/>
</dbReference>
<keyword evidence="3" id="KW-1185">Reference proteome</keyword>
<dbReference type="Proteomes" id="UP000400981">
    <property type="component" value="Unassembled WGS sequence"/>
</dbReference>
<dbReference type="InterPro" id="IPR011055">
    <property type="entry name" value="Dup_hybrid_motif"/>
</dbReference>
<dbReference type="Pfam" id="PF01551">
    <property type="entry name" value="Peptidase_M23"/>
    <property type="match status" value="1"/>
</dbReference>
<accession>A0A5E4TW78</accession>
<dbReference type="AlphaFoldDB" id="A0A5E4TW78"/>
<keyword evidence="2" id="KW-0378">Hydrolase</keyword>
<reference evidence="2 3" key="1">
    <citation type="submission" date="2019-08" db="EMBL/GenBank/DDBJ databases">
        <authorList>
            <person name="Peeters C."/>
        </authorList>
    </citation>
    <scope>NUCLEOTIDE SEQUENCE [LARGE SCALE GENOMIC DNA]</scope>
    <source>
        <strain evidence="2 3">LMG 31012</strain>
    </source>
</reference>
<gene>
    <name evidence="2" type="ORF">PEP31012_01624</name>
</gene>
<dbReference type="PANTHER" id="PTHR21666">
    <property type="entry name" value="PEPTIDASE-RELATED"/>
    <property type="match status" value="1"/>
</dbReference>
<dbReference type="EMBL" id="CABPSH010000003">
    <property type="protein sequence ID" value="VVD91482.1"/>
    <property type="molecule type" value="Genomic_DNA"/>
</dbReference>
<sequence length="286" mass="30753">MSFSSPSFKRKCAALDGGAQGLRGRGEGRRSRRLAAWVWLCMVAPLPALADADGMADTLRLHPRLTPSFTFASPTPPGLADVSSPQTDVTLRQSVCAKVTPLYAMPMTVRAAKPLVMPVTYSRVSSDFGTRYHPVRRVKHRHTGIDLVAPLGAPVRVVAQGVVKSIGYERRGFGRYIVIAHRHDSETIYAHLSATARGLRVGETVTAGRVIGAVGKSGMVTGPHLHFELRRQGVPADPRALLRRTARMSESSSGAGNPCLNVLNGVPSWHLHGGAGAVARWQYSPL</sequence>
<dbReference type="InterPro" id="IPR050570">
    <property type="entry name" value="Cell_wall_metabolism_enzyme"/>
</dbReference>
<evidence type="ECO:0000313" key="2">
    <source>
        <dbReference type="EMBL" id="VVD91482.1"/>
    </source>
</evidence>
<dbReference type="SUPFAM" id="SSF51261">
    <property type="entry name" value="Duplicated hybrid motif"/>
    <property type="match status" value="1"/>
</dbReference>
<dbReference type="CDD" id="cd12797">
    <property type="entry name" value="M23_peptidase"/>
    <property type="match status" value="1"/>
</dbReference>
<dbReference type="PANTHER" id="PTHR21666:SF270">
    <property type="entry name" value="MUREIN HYDROLASE ACTIVATOR ENVC"/>
    <property type="match status" value="1"/>
</dbReference>
<dbReference type="GO" id="GO:0004222">
    <property type="term" value="F:metalloendopeptidase activity"/>
    <property type="evidence" value="ECO:0007669"/>
    <property type="project" value="TreeGrafter"/>
</dbReference>